<keyword evidence="4 6" id="KW-0479">Metal-binding</keyword>
<dbReference type="Gene3D" id="1.10.630.10">
    <property type="entry name" value="Cytochrome P450"/>
    <property type="match status" value="1"/>
</dbReference>
<gene>
    <name evidence="9" type="ORF">CkaCkLH20_03900</name>
</gene>
<evidence type="ECO:0000256" key="8">
    <source>
        <dbReference type="SAM" id="Phobius"/>
    </source>
</evidence>
<dbReference type="InterPro" id="IPR050121">
    <property type="entry name" value="Cytochrome_P450_monoxygenase"/>
</dbReference>
<dbReference type="EMBL" id="JAATWM020000010">
    <property type="protein sequence ID" value="KAF9878408.1"/>
    <property type="molecule type" value="Genomic_DNA"/>
</dbReference>
<comment type="cofactor">
    <cofactor evidence="1 6">
        <name>heme</name>
        <dbReference type="ChEBI" id="CHEBI:30413"/>
    </cofactor>
</comment>
<dbReference type="InterPro" id="IPR001128">
    <property type="entry name" value="Cyt_P450"/>
</dbReference>
<dbReference type="RefSeq" id="XP_038747869.1">
    <property type="nucleotide sequence ID" value="XM_038886619.1"/>
</dbReference>
<dbReference type="GO" id="GO:0020037">
    <property type="term" value="F:heme binding"/>
    <property type="evidence" value="ECO:0007669"/>
    <property type="project" value="InterPro"/>
</dbReference>
<sequence>MALKLLGQYDLLSEAPRILAVGSVVYALGLVVYRLLFHPLRNIPGPWYAAATYWYEFYQDVILDGHYIKDYPKLHAKYGPVVRVSPSRVHISDPDYFKEVYGNGTKYTKDPDFFQSGGGIKYSIIMLIDPEAHKQRRNTVKSLFSPKQMDQLAPIVLDVVKRAMARVQRAYEKGQAVSMQPLWQAVTVDTIMPVLFDRHMNLVDQDEEFPPFLDIMEKFAENFLITKHFPFLIHFALAIPMSIAQKVLPGYAQFRNQCSEWIGEIEEKQKTGNDTAADGRSTYFDLLLNTKNTKMYHKLTRDMLVDEALALCFAGTDTTSFGLTFGTYYLLSNPDKLQKMLAELKTVPTNAEGLYEYREVCKLPYLSATIKEILRLSSPVPGIIPRRVPAGGSHVGGKFLPEGTTVSQTLRTIHDNPEIYPEPEKFIPERWLGEDGWALEKYFVPFSKGPRSCLGMNVAYVEMYLSIANFFTRFNMSLFETDETTAIWIDSAAARIWKPIKVKVDSINGEKVLS</sequence>
<evidence type="ECO:0000256" key="1">
    <source>
        <dbReference type="ARBA" id="ARBA00001971"/>
    </source>
</evidence>
<dbReference type="PROSITE" id="PS00086">
    <property type="entry name" value="CYTOCHROME_P450"/>
    <property type="match status" value="1"/>
</dbReference>
<organism evidence="9 10">
    <name type="scientific">Colletotrichum karsti</name>
    <dbReference type="NCBI Taxonomy" id="1095194"/>
    <lineage>
        <taxon>Eukaryota</taxon>
        <taxon>Fungi</taxon>
        <taxon>Dikarya</taxon>
        <taxon>Ascomycota</taxon>
        <taxon>Pezizomycotina</taxon>
        <taxon>Sordariomycetes</taxon>
        <taxon>Hypocreomycetidae</taxon>
        <taxon>Glomerellales</taxon>
        <taxon>Glomerellaceae</taxon>
        <taxon>Colletotrichum</taxon>
        <taxon>Colletotrichum boninense species complex</taxon>
    </lineage>
</organism>
<dbReference type="GO" id="GO:0005506">
    <property type="term" value="F:iron ion binding"/>
    <property type="evidence" value="ECO:0007669"/>
    <property type="project" value="InterPro"/>
</dbReference>
<dbReference type="InterPro" id="IPR002401">
    <property type="entry name" value="Cyt_P450_E_grp-I"/>
</dbReference>
<keyword evidence="7" id="KW-0560">Oxidoreductase</keyword>
<evidence type="ECO:0000256" key="6">
    <source>
        <dbReference type="PIRSR" id="PIRSR602401-1"/>
    </source>
</evidence>
<evidence type="ECO:0000256" key="4">
    <source>
        <dbReference type="ARBA" id="ARBA00022723"/>
    </source>
</evidence>
<feature type="transmembrane region" description="Helical" evidence="8">
    <location>
        <begin position="308"/>
        <end position="331"/>
    </location>
</feature>
<comment type="caution">
    <text evidence="9">The sequence shown here is derived from an EMBL/GenBank/DDBJ whole genome shotgun (WGS) entry which is preliminary data.</text>
</comment>
<dbReference type="CDD" id="cd11062">
    <property type="entry name" value="CYP58-like"/>
    <property type="match status" value="1"/>
</dbReference>
<protein>
    <submittedName>
        <fullName evidence="9">Elymoclavine monooxygenase</fullName>
    </submittedName>
</protein>
<dbReference type="PANTHER" id="PTHR24305">
    <property type="entry name" value="CYTOCHROME P450"/>
    <property type="match status" value="1"/>
</dbReference>
<dbReference type="GO" id="GO:0016705">
    <property type="term" value="F:oxidoreductase activity, acting on paired donors, with incorporation or reduction of molecular oxygen"/>
    <property type="evidence" value="ECO:0007669"/>
    <property type="project" value="InterPro"/>
</dbReference>
<reference evidence="9" key="1">
    <citation type="submission" date="2020-03" db="EMBL/GenBank/DDBJ databases">
        <authorList>
            <person name="He L."/>
        </authorList>
    </citation>
    <scope>NUCLEOTIDE SEQUENCE</scope>
    <source>
        <strain evidence="9">CkLH20</strain>
    </source>
</reference>
<dbReference type="InterPro" id="IPR017972">
    <property type="entry name" value="Cyt_P450_CS"/>
</dbReference>
<dbReference type="OrthoDB" id="3945418at2759"/>
<dbReference type="PRINTS" id="PR00385">
    <property type="entry name" value="P450"/>
</dbReference>
<keyword evidence="8" id="KW-0812">Transmembrane</keyword>
<dbReference type="GO" id="GO:0004497">
    <property type="term" value="F:monooxygenase activity"/>
    <property type="evidence" value="ECO:0007669"/>
    <property type="project" value="UniProtKB-KW"/>
</dbReference>
<evidence type="ECO:0000256" key="3">
    <source>
        <dbReference type="ARBA" id="ARBA00022617"/>
    </source>
</evidence>
<evidence type="ECO:0000256" key="5">
    <source>
        <dbReference type="ARBA" id="ARBA00023004"/>
    </source>
</evidence>
<accession>A0A9P6I6Y2</accession>
<keyword evidence="10" id="KW-1185">Reference proteome</keyword>
<keyword evidence="3 6" id="KW-0349">Heme</keyword>
<dbReference type="PRINTS" id="PR00463">
    <property type="entry name" value="EP450I"/>
</dbReference>
<evidence type="ECO:0000313" key="9">
    <source>
        <dbReference type="EMBL" id="KAF9878408.1"/>
    </source>
</evidence>
<name>A0A9P6I6Y2_9PEZI</name>
<evidence type="ECO:0000256" key="7">
    <source>
        <dbReference type="RuleBase" id="RU000461"/>
    </source>
</evidence>
<proteinExistence type="inferred from homology"/>
<dbReference type="PANTHER" id="PTHR24305:SF166">
    <property type="entry name" value="CYTOCHROME P450 12A4, MITOCHONDRIAL-RELATED"/>
    <property type="match status" value="1"/>
</dbReference>
<comment type="similarity">
    <text evidence="2 7">Belongs to the cytochrome P450 family.</text>
</comment>
<dbReference type="AlphaFoldDB" id="A0A9P6I6Y2"/>
<keyword evidence="8" id="KW-0472">Membrane</keyword>
<dbReference type="GeneID" id="62159693"/>
<dbReference type="Proteomes" id="UP000781932">
    <property type="component" value="Unassembled WGS sequence"/>
</dbReference>
<dbReference type="SUPFAM" id="SSF48264">
    <property type="entry name" value="Cytochrome P450"/>
    <property type="match status" value="1"/>
</dbReference>
<keyword evidence="8" id="KW-1133">Transmembrane helix</keyword>
<reference evidence="9" key="2">
    <citation type="submission" date="2020-11" db="EMBL/GenBank/DDBJ databases">
        <title>Whole genome sequencing of Colletotrichum sp.</title>
        <authorList>
            <person name="Li H."/>
        </authorList>
    </citation>
    <scope>NUCLEOTIDE SEQUENCE</scope>
    <source>
        <strain evidence="9">CkLH20</strain>
    </source>
</reference>
<keyword evidence="5 6" id="KW-0408">Iron</keyword>
<dbReference type="Pfam" id="PF00067">
    <property type="entry name" value="p450"/>
    <property type="match status" value="1"/>
</dbReference>
<feature type="binding site" description="axial binding residue" evidence="6">
    <location>
        <position position="453"/>
    </location>
    <ligand>
        <name>heme</name>
        <dbReference type="ChEBI" id="CHEBI:30413"/>
    </ligand>
    <ligandPart>
        <name>Fe</name>
        <dbReference type="ChEBI" id="CHEBI:18248"/>
    </ligandPart>
</feature>
<evidence type="ECO:0000256" key="2">
    <source>
        <dbReference type="ARBA" id="ARBA00010617"/>
    </source>
</evidence>
<dbReference type="InterPro" id="IPR036396">
    <property type="entry name" value="Cyt_P450_sf"/>
</dbReference>
<keyword evidence="7 9" id="KW-0503">Monooxygenase</keyword>
<feature type="transmembrane region" description="Helical" evidence="8">
    <location>
        <begin position="18"/>
        <end position="37"/>
    </location>
</feature>
<evidence type="ECO:0000313" key="10">
    <source>
        <dbReference type="Proteomes" id="UP000781932"/>
    </source>
</evidence>